<comment type="caution">
    <text evidence="1">The sequence shown here is derived from an EMBL/GenBank/DDBJ whole genome shotgun (WGS) entry which is preliminary data.</text>
</comment>
<accession>A0A177NN70</accession>
<sequence>MLPVRAIAKNIEFVSLFATRHLALASTAASRPCRTHRKNIYLFFKALNPAHLTKTVARGPQPPLTFGKAAVSQAKIALLFVDSRGERCIMQPI</sequence>
<evidence type="ECO:0000313" key="2">
    <source>
        <dbReference type="Proteomes" id="UP000077857"/>
    </source>
</evidence>
<organism evidence="1 2">
    <name type="scientific">Methylomonas koyamae</name>
    <dbReference type="NCBI Taxonomy" id="702114"/>
    <lineage>
        <taxon>Bacteria</taxon>
        <taxon>Pseudomonadati</taxon>
        <taxon>Pseudomonadota</taxon>
        <taxon>Gammaproteobacteria</taxon>
        <taxon>Methylococcales</taxon>
        <taxon>Methylococcaceae</taxon>
        <taxon>Methylomonas</taxon>
    </lineage>
</organism>
<dbReference type="EMBL" id="LUUJ01000048">
    <property type="protein sequence ID" value="OAI19518.1"/>
    <property type="molecule type" value="Genomic_DNA"/>
</dbReference>
<dbReference type="AlphaFoldDB" id="A0A177NN70"/>
<protein>
    <submittedName>
        <fullName evidence="1">Uncharacterized protein</fullName>
    </submittedName>
</protein>
<evidence type="ECO:0000313" key="1">
    <source>
        <dbReference type="EMBL" id="OAI19518.1"/>
    </source>
</evidence>
<name>A0A177NN70_9GAMM</name>
<reference evidence="1 2" key="1">
    <citation type="submission" date="2016-03" db="EMBL/GenBank/DDBJ databases">
        <authorList>
            <person name="Ploux O."/>
        </authorList>
    </citation>
    <scope>NUCLEOTIDE SEQUENCE [LARGE SCALE GENOMIC DNA]</scope>
    <source>
        <strain evidence="1 2">R-45378</strain>
    </source>
</reference>
<dbReference type="Proteomes" id="UP000077857">
    <property type="component" value="Unassembled WGS sequence"/>
</dbReference>
<proteinExistence type="predicted"/>
<gene>
    <name evidence="1" type="ORF">A1507_06945</name>
</gene>